<protein>
    <submittedName>
        <fullName evidence="2">Uncharacterized protein</fullName>
    </submittedName>
</protein>
<proteinExistence type="predicted"/>
<organism evidence="2">
    <name type="scientific">Anopheles darlingi</name>
    <name type="common">Mosquito</name>
    <dbReference type="NCBI Taxonomy" id="43151"/>
    <lineage>
        <taxon>Eukaryota</taxon>
        <taxon>Metazoa</taxon>
        <taxon>Ecdysozoa</taxon>
        <taxon>Arthropoda</taxon>
        <taxon>Hexapoda</taxon>
        <taxon>Insecta</taxon>
        <taxon>Pterygota</taxon>
        <taxon>Neoptera</taxon>
        <taxon>Endopterygota</taxon>
        <taxon>Diptera</taxon>
        <taxon>Nematocera</taxon>
        <taxon>Culicoidea</taxon>
        <taxon>Culicidae</taxon>
        <taxon>Anophelinae</taxon>
        <taxon>Anopheles</taxon>
    </lineage>
</organism>
<feature type="transmembrane region" description="Helical" evidence="1">
    <location>
        <begin position="16"/>
        <end position="38"/>
    </location>
</feature>
<accession>A0A2M4DAN9</accession>
<evidence type="ECO:0000313" key="2">
    <source>
        <dbReference type="EMBL" id="MBW74561.1"/>
    </source>
</evidence>
<keyword evidence="1" id="KW-0472">Membrane</keyword>
<keyword evidence="1" id="KW-0812">Transmembrane</keyword>
<feature type="transmembrane region" description="Helical" evidence="1">
    <location>
        <begin position="58"/>
        <end position="75"/>
    </location>
</feature>
<evidence type="ECO:0000256" key="1">
    <source>
        <dbReference type="SAM" id="Phobius"/>
    </source>
</evidence>
<dbReference type="EMBL" id="GGFL01010383">
    <property type="protein sequence ID" value="MBW74561.1"/>
    <property type="molecule type" value="Transcribed_RNA"/>
</dbReference>
<reference evidence="2" key="1">
    <citation type="submission" date="2018-01" db="EMBL/GenBank/DDBJ databases">
        <title>An insight into the sialome of Amazonian anophelines.</title>
        <authorList>
            <person name="Ribeiro J.M."/>
            <person name="Scarpassa V."/>
            <person name="Calvo E."/>
        </authorList>
    </citation>
    <scope>NUCLEOTIDE SEQUENCE</scope>
</reference>
<dbReference type="AlphaFoldDB" id="A0A2M4DAN9"/>
<name>A0A2M4DAN9_ANODA</name>
<sequence>MVGIPSIAVFRMTEGILLLWFIAVMVVMLLGTVVCTTMPPVVTELFSSATGNGTENSLGLGGATVAVVIVVVLNGDSFGNGASICFC</sequence>
<keyword evidence="1" id="KW-1133">Transmembrane helix</keyword>